<accession>A0A286CYV4</accession>
<dbReference type="InterPro" id="IPR016174">
    <property type="entry name" value="Di-haem_cyt_TM"/>
</dbReference>
<evidence type="ECO:0000259" key="15">
    <source>
        <dbReference type="Pfam" id="PF01292"/>
    </source>
</evidence>
<protein>
    <submittedName>
        <fullName evidence="16">Cytochrome b561</fullName>
    </submittedName>
</protein>
<reference evidence="16 17" key="1">
    <citation type="submission" date="2017-09" db="EMBL/GenBank/DDBJ databases">
        <authorList>
            <person name="Ehlers B."/>
            <person name="Leendertz F.H."/>
        </authorList>
    </citation>
    <scope>NUCLEOTIDE SEQUENCE [LARGE SCALE GENOMIC DNA]</scope>
    <source>
        <strain evidence="16 17">CGMCC 1.10978</strain>
    </source>
</reference>
<keyword evidence="10" id="KW-0408">Iron</keyword>
<feature type="transmembrane region" description="Helical" evidence="14">
    <location>
        <begin position="141"/>
        <end position="162"/>
    </location>
</feature>
<evidence type="ECO:0000256" key="1">
    <source>
        <dbReference type="ARBA" id="ARBA00001970"/>
    </source>
</evidence>
<dbReference type="GO" id="GO:0046872">
    <property type="term" value="F:metal ion binding"/>
    <property type="evidence" value="ECO:0007669"/>
    <property type="project" value="UniProtKB-KW"/>
</dbReference>
<dbReference type="SUPFAM" id="SSF81342">
    <property type="entry name" value="Transmembrane di-heme cytochromes"/>
    <property type="match status" value="1"/>
</dbReference>
<evidence type="ECO:0000256" key="14">
    <source>
        <dbReference type="SAM" id="Phobius"/>
    </source>
</evidence>
<dbReference type="RefSeq" id="WP_097120470.1">
    <property type="nucleotide sequence ID" value="NZ_OCND01000001.1"/>
</dbReference>
<keyword evidence="9 14" id="KW-1133">Transmembrane helix</keyword>
<evidence type="ECO:0000256" key="6">
    <source>
        <dbReference type="ARBA" id="ARBA00022692"/>
    </source>
</evidence>
<organism evidence="16 17">
    <name type="scientific">Pseudoxanthomonas wuyuanensis</name>
    <dbReference type="NCBI Taxonomy" id="1073196"/>
    <lineage>
        <taxon>Bacteria</taxon>
        <taxon>Pseudomonadati</taxon>
        <taxon>Pseudomonadota</taxon>
        <taxon>Gammaproteobacteria</taxon>
        <taxon>Lysobacterales</taxon>
        <taxon>Lysobacteraceae</taxon>
        <taxon>Pseudoxanthomonas</taxon>
    </lineage>
</organism>
<dbReference type="PANTHER" id="PTHR30529:SF6">
    <property type="entry name" value="BLL0291 PROTEIN"/>
    <property type="match status" value="1"/>
</dbReference>
<evidence type="ECO:0000256" key="2">
    <source>
        <dbReference type="ARBA" id="ARBA00004651"/>
    </source>
</evidence>
<gene>
    <name evidence="16" type="ORF">SAMN06296416_101713</name>
</gene>
<keyword evidence="8" id="KW-0249">Electron transport</keyword>
<feature type="domain" description="Cytochrome b561 bacterial/Ni-hydrogenase" evidence="15">
    <location>
        <begin position="6"/>
        <end position="172"/>
    </location>
</feature>
<dbReference type="EMBL" id="OCND01000001">
    <property type="protein sequence ID" value="SOD51587.1"/>
    <property type="molecule type" value="Genomic_DNA"/>
</dbReference>
<evidence type="ECO:0000256" key="13">
    <source>
        <dbReference type="SAM" id="MobiDB-lite"/>
    </source>
</evidence>
<evidence type="ECO:0000256" key="5">
    <source>
        <dbReference type="ARBA" id="ARBA00022617"/>
    </source>
</evidence>
<dbReference type="Proteomes" id="UP000219374">
    <property type="component" value="Unassembled WGS sequence"/>
</dbReference>
<feature type="transmembrane region" description="Helical" evidence="14">
    <location>
        <begin position="89"/>
        <end position="106"/>
    </location>
</feature>
<feature type="region of interest" description="Disordered" evidence="13">
    <location>
        <begin position="174"/>
        <end position="196"/>
    </location>
</feature>
<evidence type="ECO:0000256" key="11">
    <source>
        <dbReference type="ARBA" id="ARBA00023136"/>
    </source>
</evidence>
<evidence type="ECO:0000256" key="12">
    <source>
        <dbReference type="ARBA" id="ARBA00037975"/>
    </source>
</evidence>
<keyword evidence="5" id="KW-0349">Heme</keyword>
<keyword evidence="6 14" id="KW-0812">Transmembrane</keyword>
<evidence type="ECO:0000313" key="17">
    <source>
        <dbReference type="Proteomes" id="UP000219374"/>
    </source>
</evidence>
<evidence type="ECO:0000256" key="3">
    <source>
        <dbReference type="ARBA" id="ARBA00022448"/>
    </source>
</evidence>
<name>A0A286CYV4_9GAMM</name>
<keyword evidence="3" id="KW-0813">Transport</keyword>
<proteinExistence type="inferred from homology"/>
<dbReference type="GO" id="GO:0022904">
    <property type="term" value="P:respiratory electron transport chain"/>
    <property type="evidence" value="ECO:0007669"/>
    <property type="project" value="InterPro"/>
</dbReference>
<dbReference type="OrthoDB" id="1247465at2"/>
<dbReference type="PANTHER" id="PTHR30529">
    <property type="entry name" value="CYTOCHROME B561"/>
    <property type="match status" value="1"/>
</dbReference>
<feature type="transmembrane region" description="Helical" evidence="14">
    <location>
        <begin position="13"/>
        <end position="38"/>
    </location>
</feature>
<sequence length="196" mass="21558">MNRHGHFDTLARLLHWGMAVLVMAMLFIGVGMVASLALRPMLIELHRPLGIAILLLALVRLYHRWRSPPPPLPADLPRPQVLAAKASHWLLYSLMLAMPLLGWSMLSAGGYPVQMVGALELPALVPHDPTLYAWLRGAHGVLGYALFALVLTHLAAALYHAWVRRDGVFDAMARSGRPRPMPSNETVAEPPPGLQD</sequence>
<dbReference type="InterPro" id="IPR052168">
    <property type="entry name" value="Cytochrome_b561_oxidase"/>
</dbReference>
<dbReference type="AlphaFoldDB" id="A0A286CYV4"/>
<evidence type="ECO:0000256" key="4">
    <source>
        <dbReference type="ARBA" id="ARBA00022475"/>
    </source>
</evidence>
<evidence type="ECO:0000256" key="9">
    <source>
        <dbReference type="ARBA" id="ARBA00022989"/>
    </source>
</evidence>
<keyword evidence="11 14" id="KW-0472">Membrane</keyword>
<keyword evidence="17" id="KW-1185">Reference proteome</keyword>
<evidence type="ECO:0000256" key="8">
    <source>
        <dbReference type="ARBA" id="ARBA00022982"/>
    </source>
</evidence>
<dbReference type="Pfam" id="PF01292">
    <property type="entry name" value="Ni_hydr_CYTB"/>
    <property type="match status" value="1"/>
</dbReference>
<evidence type="ECO:0000256" key="10">
    <source>
        <dbReference type="ARBA" id="ARBA00023004"/>
    </source>
</evidence>
<dbReference type="InterPro" id="IPR011577">
    <property type="entry name" value="Cyt_b561_bac/Ni-Hgenase"/>
</dbReference>
<evidence type="ECO:0000313" key="16">
    <source>
        <dbReference type="EMBL" id="SOD51587.1"/>
    </source>
</evidence>
<comment type="similarity">
    <text evidence="12">Belongs to the cytochrome b561 family.</text>
</comment>
<dbReference type="GO" id="GO:0005886">
    <property type="term" value="C:plasma membrane"/>
    <property type="evidence" value="ECO:0007669"/>
    <property type="project" value="UniProtKB-SubCell"/>
</dbReference>
<comment type="cofactor">
    <cofactor evidence="1">
        <name>heme b</name>
        <dbReference type="ChEBI" id="CHEBI:60344"/>
    </cofactor>
</comment>
<dbReference type="GO" id="GO:0009055">
    <property type="term" value="F:electron transfer activity"/>
    <property type="evidence" value="ECO:0007669"/>
    <property type="project" value="InterPro"/>
</dbReference>
<feature type="transmembrane region" description="Helical" evidence="14">
    <location>
        <begin position="45"/>
        <end position="63"/>
    </location>
</feature>
<evidence type="ECO:0000256" key="7">
    <source>
        <dbReference type="ARBA" id="ARBA00022723"/>
    </source>
</evidence>
<dbReference type="GO" id="GO:0020037">
    <property type="term" value="F:heme binding"/>
    <property type="evidence" value="ECO:0007669"/>
    <property type="project" value="TreeGrafter"/>
</dbReference>
<comment type="subcellular location">
    <subcellularLocation>
        <location evidence="2">Cell membrane</location>
        <topology evidence="2">Multi-pass membrane protein</topology>
    </subcellularLocation>
</comment>
<keyword evidence="4" id="KW-1003">Cell membrane</keyword>
<keyword evidence="7" id="KW-0479">Metal-binding</keyword>